<protein>
    <submittedName>
        <fullName evidence="2">Uncharacterized protein</fullName>
    </submittedName>
</protein>
<keyword evidence="1" id="KW-0472">Membrane</keyword>
<accession>A0A8D0L477</accession>
<keyword evidence="1" id="KW-0812">Transmembrane</keyword>
<organism evidence="2 3">
    <name type="scientific">Sphenodon punctatus</name>
    <name type="common">Tuatara</name>
    <name type="synonym">Hatteria punctata</name>
    <dbReference type="NCBI Taxonomy" id="8508"/>
    <lineage>
        <taxon>Eukaryota</taxon>
        <taxon>Metazoa</taxon>
        <taxon>Chordata</taxon>
        <taxon>Craniata</taxon>
        <taxon>Vertebrata</taxon>
        <taxon>Euteleostomi</taxon>
        <taxon>Lepidosauria</taxon>
        <taxon>Sphenodontia</taxon>
        <taxon>Sphenodontidae</taxon>
        <taxon>Sphenodon</taxon>
    </lineage>
</organism>
<feature type="transmembrane region" description="Helical" evidence="1">
    <location>
        <begin position="12"/>
        <end position="34"/>
    </location>
</feature>
<evidence type="ECO:0000256" key="1">
    <source>
        <dbReference type="SAM" id="Phobius"/>
    </source>
</evidence>
<reference evidence="2" key="1">
    <citation type="submission" date="2025-08" db="UniProtKB">
        <authorList>
            <consortium name="Ensembl"/>
        </authorList>
    </citation>
    <scope>IDENTIFICATION</scope>
</reference>
<sequence length="85" mass="9385">FYVRAEVPDTSTIFVALGYGFFAELTLPEALAFVEKKSKMLTQLSETLTKDSAKIKANIRMVLEVIKQEGEEEGEGKNRGSDVGL</sequence>
<dbReference type="AlphaFoldDB" id="A0A8D0L477"/>
<proteinExistence type="predicted"/>
<dbReference type="Proteomes" id="UP000694392">
    <property type="component" value="Unplaced"/>
</dbReference>
<evidence type="ECO:0000313" key="3">
    <source>
        <dbReference type="Proteomes" id="UP000694392"/>
    </source>
</evidence>
<dbReference type="Gene3D" id="1.10.287.370">
    <property type="match status" value="1"/>
</dbReference>
<dbReference type="PANTHER" id="PTHR13345">
    <property type="entry name" value="MEDIATOR OF RNA POLYMERASE II TRANSCRIPTION SUBUNIT 10"/>
    <property type="match status" value="1"/>
</dbReference>
<dbReference type="Pfam" id="PF02996">
    <property type="entry name" value="Prefoldin"/>
    <property type="match status" value="1"/>
</dbReference>
<dbReference type="GO" id="GO:0045944">
    <property type="term" value="P:positive regulation of transcription by RNA polymerase II"/>
    <property type="evidence" value="ECO:0007669"/>
    <property type="project" value="TreeGrafter"/>
</dbReference>
<dbReference type="CDD" id="cd23158">
    <property type="entry name" value="Prefoldin_UXT"/>
    <property type="match status" value="1"/>
</dbReference>
<dbReference type="PANTHER" id="PTHR13345:SF9">
    <property type="entry name" value="PROTEIN UXT"/>
    <property type="match status" value="1"/>
</dbReference>
<dbReference type="GO" id="GO:0003714">
    <property type="term" value="F:transcription corepressor activity"/>
    <property type="evidence" value="ECO:0007669"/>
    <property type="project" value="TreeGrafter"/>
</dbReference>
<dbReference type="InterPro" id="IPR009053">
    <property type="entry name" value="Prefoldin"/>
</dbReference>
<keyword evidence="1" id="KW-1133">Transmembrane helix</keyword>
<reference evidence="2" key="2">
    <citation type="submission" date="2025-09" db="UniProtKB">
        <authorList>
            <consortium name="Ensembl"/>
        </authorList>
    </citation>
    <scope>IDENTIFICATION</scope>
</reference>
<dbReference type="SUPFAM" id="SSF46579">
    <property type="entry name" value="Prefoldin"/>
    <property type="match status" value="1"/>
</dbReference>
<dbReference type="InterPro" id="IPR004127">
    <property type="entry name" value="Prefoldin_subunit_alpha"/>
</dbReference>
<evidence type="ECO:0000313" key="2">
    <source>
        <dbReference type="Ensembl" id="ENSSPUP00000006363.1"/>
    </source>
</evidence>
<dbReference type="GeneTree" id="ENSGT00950000185407"/>
<dbReference type="Ensembl" id="ENSSPUT00000006775.1">
    <property type="protein sequence ID" value="ENSSPUP00000006363.1"/>
    <property type="gene ID" value="ENSSPUG00000004900.1"/>
</dbReference>
<dbReference type="GO" id="GO:0016592">
    <property type="term" value="C:mediator complex"/>
    <property type="evidence" value="ECO:0007669"/>
    <property type="project" value="TreeGrafter"/>
</dbReference>
<keyword evidence="3" id="KW-1185">Reference proteome</keyword>
<name>A0A8D0L477_SPHPU</name>
<dbReference type="OMA" id="LAPRNTW"/>